<evidence type="ECO:0000313" key="7">
    <source>
        <dbReference type="EMBL" id="MVA96213.1"/>
    </source>
</evidence>
<feature type="domain" description="D-isomer specific 2-hydroxyacid dehydrogenase catalytic" evidence="5">
    <location>
        <begin position="30"/>
        <end position="341"/>
    </location>
</feature>
<dbReference type="RefSeq" id="WP_156711178.1">
    <property type="nucleotide sequence ID" value="NZ_WPHG01000001.1"/>
</dbReference>
<keyword evidence="8" id="KW-1185">Reference proteome</keyword>
<dbReference type="InterPro" id="IPR036291">
    <property type="entry name" value="NAD(P)-bd_dom_sf"/>
</dbReference>
<dbReference type="Gene3D" id="3.40.50.720">
    <property type="entry name" value="NAD(P)-binding Rossmann-like Domain"/>
    <property type="match status" value="2"/>
</dbReference>
<dbReference type="Pfam" id="PF02826">
    <property type="entry name" value="2-Hacid_dh_C"/>
    <property type="match status" value="1"/>
</dbReference>
<dbReference type="InterPro" id="IPR029753">
    <property type="entry name" value="D-isomer_DH_CS"/>
</dbReference>
<feature type="domain" description="D-isomer specific 2-hydroxyacid dehydrogenase NAD-binding" evidence="6">
    <location>
        <begin position="135"/>
        <end position="312"/>
    </location>
</feature>
<dbReference type="SUPFAM" id="SSF51735">
    <property type="entry name" value="NAD(P)-binding Rossmann-fold domains"/>
    <property type="match status" value="1"/>
</dbReference>
<dbReference type="AlphaFoldDB" id="A0A844QDN3"/>
<dbReference type="GO" id="GO:0030267">
    <property type="term" value="F:glyoxylate reductase (NADPH) activity"/>
    <property type="evidence" value="ECO:0007669"/>
    <property type="project" value="TreeGrafter"/>
</dbReference>
<dbReference type="GO" id="GO:0005829">
    <property type="term" value="C:cytosol"/>
    <property type="evidence" value="ECO:0007669"/>
    <property type="project" value="TreeGrafter"/>
</dbReference>
<organism evidence="7 8">
    <name type="scientific">Nitratireductor arenosus</name>
    <dbReference type="NCBI Taxonomy" id="2682096"/>
    <lineage>
        <taxon>Bacteria</taxon>
        <taxon>Pseudomonadati</taxon>
        <taxon>Pseudomonadota</taxon>
        <taxon>Alphaproteobacteria</taxon>
        <taxon>Hyphomicrobiales</taxon>
        <taxon>Phyllobacteriaceae</taxon>
        <taxon>Nitratireductor</taxon>
    </lineage>
</organism>
<dbReference type="Proteomes" id="UP000463224">
    <property type="component" value="Unassembled WGS sequence"/>
</dbReference>
<comment type="caution">
    <text evidence="7">The sequence shown here is derived from an EMBL/GenBank/DDBJ whole genome shotgun (WGS) entry which is preliminary data.</text>
</comment>
<keyword evidence="2 4" id="KW-0560">Oxidoreductase</keyword>
<dbReference type="FunFam" id="3.40.50.720:FF:000203">
    <property type="entry name" value="D-3-phosphoglycerate dehydrogenase (SerA)"/>
    <property type="match status" value="1"/>
</dbReference>
<dbReference type="Pfam" id="PF00389">
    <property type="entry name" value="2-Hacid_dh"/>
    <property type="match status" value="1"/>
</dbReference>
<proteinExistence type="inferred from homology"/>
<dbReference type="PROSITE" id="PS00671">
    <property type="entry name" value="D_2_HYDROXYACID_DH_3"/>
    <property type="match status" value="1"/>
</dbReference>
<sequence length="344" mass="37018">MTDLERSEPMARVRMLDEALVSSRMDAFPVLLAEELPVEAIRAFQNMFPNLSILPTQEQTLGGVLEAAKGVRAVVTTVKYRLDRQFFQALPDSVQIIALYSAGHDHVDIEAARERGVAVVKPCNVLADSVADLTIALLLATTRRLLEGVDLVRSGGWSGWSPTLLLGRELRGQVLGIYGMGNIGREVSTRAQAFGMNIAYKNRTPLPRDIEGGARFVADDKEFLAGCDVLLLSAACTAMTRNYLNAERISWLKPGAVVLNVSRGELVDDDALIAALLAGEVAGAGLDVFQNEPALDARYLTIPSVVALPHIGSATLEARTAMADSLVDGIERILLGQTVAQQLA</sequence>
<dbReference type="PANTHER" id="PTHR10996:SF178">
    <property type="entry name" value="2-HYDROXYACID DEHYDROGENASE YGL185C-RELATED"/>
    <property type="match status" value="1"/>
</dbReference>
<protein>
    <submittedName>
        <fullName evidence="7">D-glycerate dehydrogenase</fullName>
    </submittedName>
</protein>
<dbReference type="GO" id="GO:0016618">
    <property type="term" value="F:hydroxypyruvate reductase [NAD(P)H] activity"/>
    <property type="evidence" value="ECO:0007669"/>
    <property type="project" value="TreeGrafter"/>
</dbReference>
<dbReference type="InterPro" id="IPR050223">
    <property type="entry name" value="D-isomer_2-hydroxyacid_DH"/>
</dbReference>
<comment type="similarity">
    <text evidence="1 4">Belongs to the D-isomer specific 2-hydroxyacid dehydrogenase family.</text>
</comment>
<evidence type="ECO:0000259" key="5">
    <source>
        <dbReference type="Pfam" id="PF00389"/>
    </source>
</evidence>
<name>A0A844QDN3_9HYPH</name>
<dbReference type="InterPro" id="IPR006140">
    <property type="entry name" value="D-isomer_DH_NAD-bd"/>
</dbReference>
<dbReference type="PANTHER" id="PTHR10996">
    <property type="entry name" value="2-HYDROXYACID DEHYDROGENASE-RELATED"/>
    <property type="match status" value="1"/>
</dbReference>
<evidence type="ECO:0000256" key="4">
    <source>
        <dbReference type="RuleBase" id="RU003719"/>
    </source>
</evidence>
<reference evidence="7 8" key="1">
    <citation type="submission" date="2019-12" db="EMBL/GenBank/DDBJ databases">
        <title>Nitratireductor arenosus sp. nov., Isolated from sea sand, Jeju island, South Korea.</title>
        <authorList>
            <person name="Kim W."/>
        </authorList>
    </citation>
    <scope>NUCLEOTIDE SEQUENCE [LARGE SCALE GENOMIC DNA]</scope>
    <source>
        <strain evidence="7 8">CAU 1489</strain>
    </source>
</reference>
<evidence type="ECO:0000256" key="2">
    <source>
        <dbReference type="ARBA" id="ARBA00023002"/>
    </source>
</evidence>
<evidence type="ECO:0000256" key="3">
    <source>
        <dbReference type="ARBA" id="ARBA00023027"/>
    </source>
</evidence>
<gene>
    <name evidence="7" type="ORF">GN330_02980</name>
</gene>
<dbReference type="InterPro" id="IPR006139">
    <property type="entry name" value="D-isomer_2_OHA_DH_cat_dom"/>
</dbReference>
<dbReference type="SUPFAM" id="SSF52283">
    <property type="entry name" value="Formate/glycerate dehydrogenase catalytic domain-like"/>
    <property type="match status" value="1"/>
</dbReference>
<accession>A0A844QDN3</accession>
<dbReference type="EMBL" id="WPHG01000001">
    <property type="protein sequence ID" value="MVA96213.1"/>
    <property type="molecule type" value="Genomic_DNA"/>
</dbReference>
<evidence type="ECO:0000313" key="8">
    <source>
        <dbReference type="Proteomes" id="UP000463224"/>
    </source>
</evidence>
<evidence type="ECO:0000259" key="6">
    <source>
        <dbReference type="Pfam" id="PF02826"/>
    </source>
</evidence>
<dbReference type="GO" id="GO:0051287">
    <property type="term" value="F:NAD binding"/>
    <property type="evidence" value="ECO:0007669"/>
    <property type="project" value="InterPro"/>
</dbReference>
<keyword evidence="3" id="KW-0520">NAD</keyword>
<evidence type="ECO:0000256" key="1">
    <source>
        <dbReference type="ARBA" id="ARBA00005854"/>
    </source>
</evidence>